<dbReference type="KEGG" id="bhl:Bache_2641"/>
<accession>E6SWD4</accession>
<reference key="1">
    <citation type="submission" date="2010-11" db="EMBL/GenBank/DDBJ databases">
        <title>The complete genome of Bacteroides helcogenes P 36-108.</title>
        <authorList>
            <consortium name="US DOE Joint Genome Institute (JGI-PGF)"/>
            <person name="Lucas S."/>
            <person name="Copeland A."/>
            <person name="Lapidus A."/>
            <person name="Bruce D."/>
            <person name="Goodwin L."/>
            <person name="Pitluck S."/>
            <person name="Kyrpides N."/>
            <person name="Mavromatis K."/>
            <person name="Ivanova N."/>
            <person name="Zeytun A."/>
            <person name="Brettin T."/>
            <person name="Detter J.C."/>
            <person name="Tapia R."/>
            <person name="Han C."/>
            <person name="Land M."/>
            <person name="Hauser L."/>
            <person name="Markowitz V."/>
            <person name="Cheng J.-F."/>
            <person name="Hugenholtz P."/>
            <person name="Woyke T."/>
            <person name="Wu D."/>
            <person name="Gronow S."/>
            <person name="Wellnitz S."/>
            <person name="Brambilla E."/>
            <person name="Klenk H.-P."/>
            <person name="Eisen J.A."/>
        </authorList>
    </citation>
    <scope>NUCLEOTIDE SEQUENCE</scope>
    <source>
        <strain>P 36-108</strain>
    </source>
</reference>
<keyword evidence="2" id="KW-1185">Reference proteome</keyword>
<dbReference type="RefSeq" id="WP_013548182.1">
    <property type="nucleotide sequence ID" value="NC_014933.1"/>
</dbReference>
<dbReference type="Proteomes" id="UP000008630">
    <property type="component" value="Chromosome"/>
</dbReference>
<protein>
    <recommendedName>
        <fullName evidence="3">DUF5017 domain-containing protein</fullName>
    </recommendedName>
</protein>
<gene>
    <name evidence="1" type="ordered locus">Bache_2641</name>
</gene>
<organism evidence="1 2">
    <name type="scientific">Bacteroides helcogenes (strain ATCC 35417 / DSM 20613 / JCM 6297 / CCUG 15421 / P 36-108)</name>
    <dbReference type="NCBI Taxonomy" id="693979"/>
    <lineage>
        <taxon>Bacteria</taxon>
        <taxon>Pseudomonadati</taxon>
        <taxon>Bacteroidota</taxon>
        <taxon>Bacteroidia</taxon>
        <taxon>Bacteroidales</taxon>
        <taxon>Bacteroidaceae</taxon>
        <taxon>Bacteroides</taxon>
    </lineage>
</organism>
<dbReference type="PATRIC" id="fig|693979.3.peg.2763"/>
<evidence type="ECO:0000313" key="1">
    <source>
        <dbReference type="EMBL" id="ADV44595.1"/>
    </source>
</evidence>
<dbReference type="eggNOG" id="ENOG502ZBRY">
    <property type="taxonomic scope" value="Bacteria"/>
</dbReference>
<evidence type="ECO:0000313" key="2">
    <source>
        <dbReference type="Proteomes" id="UP000008630"/>
    </source>
</evidence>
<sequence length="441" mass="49080">MKKQILASLLVATALFAGCDDYNDRLDGFVVDNAITDVAQFEGEFTGNYPSEGYFKDKASLQTALNTMLKAKFPYCDKGSSAKVSVNYGDIAKDYEDVKADVEYELTNEDYDAMGTEAGQPGKYNNFDANMDVDAYLKAFCATKYGDLAVGKIVNITYKFYASGATSALVKTYQKVSGGWNEYSSFTPDKKYTLTDDDYDAMGTASGTPGKYNNFDSNMDVDFYLTTFLKQTFPYTKTGSTCEVTYKYYANKVTTDKTALYKYDGNAWAAYDPFAEILTVSTKIAEMTYDGAAWTIVRLLGGTKVIKFAEADYQALVDWVTANKPAFLSTTNAAQEEYYFGASSKYSNINNNYSTWQKYYNVDGYLTGKTDAEIQTIMDEHIEYGIAEILLPSWISKTDSGISYVVVYNVYAGRGKGDYAMSFMYNEETGKYEKTAGPVAR</sequence>
<evidence type="ECO:0008006" key="3">
    <source>
        <dbReference type="Google" id="ProtNLM"/>
    </source>
</evidence>
<proteinExistence type="predicted"/>
<dbReference type="OrthoDB" id="1013052at2"/>
<name>E6SWD4_BACT6</name>
<dbReference type="AlphaFoldDB" id="E6SWD4"/>
<dbReference type="STRING" id="693979.Bache_2641"/>
<dbReference type="HOGENOM" id="CLU_607884_0_0_10"/>
<reference evidence="1 2" key="2">
    <citation type="journal article" date="2011" name="Stand. Genomic Sci.">
        <title>Complete genome sequence of Bacteroides helcogenes type strain (P 36-108).</title>
        <authorList>
            <person name="Pati A."/>
            <person name="Gronow S."/>
            <person name="Zeytun A."/>
            <person name="Lapidus A."/>
            <person name="Nolan M."/>
            <person name="Hammon N."/>
            <person name="Deshpande S."/>
            <person name="Cheng J.F."/>
            <person name="Tapia R."/>
            <person name="Han C."/>
            <person name="Goodwin L."/>
            <person name="Pitluck S."/>
            <person name="Liolios K."/>
            <person name="Pagani I."/>
            <person name="Ivanova N."/>
            <person name="Mavromatis K."/>
            <person name="Chen A."/>
            <person name="Palaniappan K."/>
            <person name="Land M."/>
            <person name="Hauser L."/>
            <person name="Chang Y.J."/>
            <person name="Jeffries C.D."/>
            <person name="Detter J.C."/>
            <person name="Brambilla E."/>
            <person name="Rohde M."/>
            <person name="Goker M."/>
            <person name="Woyke T."/>
            <person name="Bristow J."/>
            <person name="Eisen J.A."/>
            <person name="Markowitz V."/>
            <person name="Hugenholtz P."/>
            <person name="Kyrpides N.C."/>
            <person name="Klenk H.P."/>
            <person name="Lucas S."/>
        </authorList>
    </citation>
    <scope>NUCLEOTIDE SEQUENCE [LARGE SCALE GENOMIC DNA]</scope>
    <source>
        <strain evidence="2">ATCC 35417 / DSM 20613 / JCM 6297 / CCUG 15421 / P 36-108</strain>
    </source>
</reference>
<dbReference type="EMBL" id="CP002352">
    <property type="protein sequence ID" value="ADV44595.1"/>
    <property type="molecule type" value="Genomic_DNA"/>
</dbReference>
<dbReference type="PROSITE" id="PS51257">
    <property type="entry name" value="PROKAR_LIPOPROTEIN"/>
    <property type="match status" value="1"/>
</dbReference>